<dbReference type="Pfam" id="PF20629">
    <property type="entry name" value="GD_AH_C"/>
    <property type="match status" value="1"/>
</dbReference>
<keyword evidence="2" id="KW-0456">Lyase</keyword>
<dbReference type="Proteomes" id="UP000290218">
    <property type="component" value="Unassembled WGS sequence"/>
</dbReference>
<gene>
    <name evidence="4" type="ORF">ESB00_00990</name>
</gene>
<proteinExistence type="inferred from homology"/>
<dbReference type="EMBL" id="SDHX01000001">
    <property type="protein sequence ID" value="RXK54506.1"/>
    <property type="molecule type" value="Genomic_DNA"/>
</dbReference>
<dbReference type="GO" id="GO:0016787">
    <property type="term" value="F:hydrolase activity"/>
    <property type="evidence" value="ECO:0007669"/>
    <property type="project" value="UniProtKB-KW"/>
</dbReference>
<keyword evidence="5" id="KW-1185">Reference proteome</keyword>
<dbReference type="InterPro" id="IPR013974">
    <property type="entry name" value="SAF"/>
</dbReference>
<dbReference type="RefSeq" id="WP_129045870.1">
    <property type="nucleotide sequence ID" value="NZ_SDHX01000001.1"/>
</dbReference>
<evidence type="ECO:0000313" key="4">
    <source>
        <dbReference type="EMBL" id="RXK54506.1"/>
    </source>
</evidence>
<dbReference type="SMART" id="SM00858">
    <property type="entry name" value="SAF"/>
    <property type="match status" value="1"/>
</dbReference>
<dbReference type="GO" id="GO:0016829">
    <property type="term" value="F:lyase activity"/>
    <property type="evidence" value="ECO:0007669"/>
    <property type="project" value="UniProtKB-KW"/>
</dbReference>
<evidence type="ECO:0000256" key="2">
    <source>
        <dbReference type="ARBA" id="ARBA00023239"/>
    </source>
</evidence>
<dbReference type="AlphaFoldDB" id="A0A4Q1C6T5"/>
<evidence type="ECO:0000256" key="1">
    <source>
        <dbReference type="ARBA" id="ARBA00010986"/>
    </source>
</evidence>
<dbReference type="GO" id="GO:0019698">
    <property type="term" value="P:D-galacturonate catabolic process"/>
    <property type="evidence" value="ECO:0007669"/>
    <property type="project" value="TreeGrafter"/>
</dbReference>
<comment type="similarity">
    <text evidence="1">Belongs to the UxaA family.</text>
</comment>
<feature type="domain" description="SAF" evidence="3">
    <location>
        <begin position="18"/>
        <end position="89"/>
    </location>
</feature>
<accession>A0A4Q1C6T5</accession>
<sequence>MSTPLPFPAVGRLPAPGDNVAIAIRRLEAGTVVLLDSGARTLAHTVLEGHRFTVRPVAAGEALLSWGLPFGHALTAIPAGTYVCNQSILDWLVLRRVELTIPTQPNFADHLVPFVLDEAALRPAPPVELVPQPRNFAGYRRPGQRGVGTRNTIVILGTTSRTASFARQLAARLQALARVHPSLDGIVAVAHTEGGGPGEPNNSAEILRALAGFMVHPNVGAVLAVDYGVEPVNNARLQAFMRERGYPLADVPHAFLSITRGLSAALAEGEALVRGWLPAVAAQRRTAEPLAHLRVALQCGGSDAFSGVSGNPLAGAMVHELVRHGGIGVLCETDELAGAESYLMKNVRDAATARALLDRIARFKERLAWHGVTPESNPSAGNKLRGLYNITLKSLGAVHKKDPRSRIDHVIDYADPLGAPGFYFMDSPGNDLEGIAGQVGAGCNLFLFVTGNGSITNFPFVPTLKLTTTTRRHELLVHEMDINAGRYLDGESFASLAAESFELLIASASGQKTKGELAGHSQASLWRNWRQTDTSRLAEIRARPAPDGKPLVARLDPKARGDGRSGEKRAEVSTLHLYPNGPRFGAERVGLVMPTSMCSAQIARLAADRMNATGLAGRLGLDRFVALAHSEGCGFGGETMYHLLHRTYRGYATHPNVAAALLLEHGCEKVPNDVMKRQFESANLPLDRFGWASVQLDGGIDKALGRVGAWFESALASRPATTRVPAGLGALTVGVLSAGPLGPAGTAALAGALEEILAAGGSVLIPEGDRLLADERFRGALLGRTAPHATLAYGQPLTDAGLHVVQTDTDHWTENLAGLGACGVQVFLGIVGDTPQQGHPLLPLWQLAEAGTLSPGAAEDVDLMLAGEAADAGTILGLVAAAVSGERSPKANAGGFVDFQLSRGLLGVTT</sequence>
<dbReference type="Pfam" id="PF04295">
    <property type="entry name" value="GD_AH_second"/>
    <property type="match status" value="2"/>
</dbReference>
<keyword evidence="4" id="KW-0378">Hydrolase</keyword>
<dbReference type="InterPro" id="IPR048332">
    <property type="entry name" value="GD_AH_C"/>
</dbReference>
<dbReference type="InterPro" id="IPR007392">
    <property type="entry name" value="GD_AH_second"/>
</dbReference>
<dbReference type="InterPro" id="IPR052172">
    <property type="entry name" value="UxaA_altronate/galactarate_dh"/>
</dbReference>
<dbReference type="PANTHER" id="PTHR30536">
    <property type="entry name" value="ALTRONATE/GALACTARATE DEHYDRATASE"/>
    <property type="match status" value="1"/>
</dbReference>
<dbReference type="Gene3D" id="2.30.130.110">
    <property type="match status" value="1"/>
</dbReference>
<name>A0A4Q1C6T5_9BACT</name>
<dbReference type="PANTHER" id="PTHR30536:SF5">
    <property type="entry name" value="ALTRONATE DEHYDRATASE"/>
    <property type="match status" value="1"/>
</dbReference>
<protein>
    <submittedName>
        <fullName evidence="4">Altronate hydrolase</fullName>
    </submittedName>
</protein>
<organism evidence="4 5">
    <name type="scientific">Oleiharenicola lentus</name>
    <dbReference type="NCBI Taxonomy" id="2508720"/>
    <lineage>
        <taxon>Bacteria</taxon>
        <taxon>Pseudomonadati</taxon>
        <taxon>Verrucomicrobiota</taxon>
        <taxon>Opitutia</taxon>
        <taxon>Opitutales</taxon>
        <taxon>Opitutaceae</taxon>
        <taxon>Oleiharenicola</taxon>
    </lineage>
</organism>
<dbReference type="OrthoDB" id="9804574at2"/>
<reference evidence="4 5" key="1">
    <citation type="submission" date="2019-01" db="EMBL/GenBank/DDBJ databases">
        <title>Lacunisphaera sp. strain TWA-58.</title>
        <authorList>
            <person name="Chen W.-M."/>
        </authorList>
    </citation>
    <scope>NUCLEOTIDE SEQUENCE [LARGE SCALE GENOMIC DNA]</scope>
    <source>
        <strain evidence="4 5">TWA-58</strain>
    </source>
</reference>
<evidence type="ECO:0000313" key="5">
    <source>
        <dbReference type="Proteomes" id="UP000290218"/>
    </source>
</evidence>
<evidence type="ECO:0000259" key="3">
    <source>
        <dbReference type="SMART" id="SM00858"/>
    </source>
</evidence>
<comment type="caution">
    <text evidence="4">The sequence shown here is derived from an EMBL/GenBank/DDBJ whole genome shotgun (WGS) entry which is preliminary data.</text>
</comment>